<comment type="caution">
    <text evidence="1">The sequence shown here is derived from an EMBL/GenBank/DDBJ whole genome shotgun (WGS) entry which is preliminary data.</text>
</comment>
<sequence length="226" mass="25308">MLKALTSILVFNYFFFVSDTALANLIGNFKVSKKATKVSQRRTIGTGSRSKCIPSITSANGIELLVPNLSVAHQTISENPSLYLYFRANESVSVAFTLIDPATPQPLVEKRIKIEEPGIKKISLPLDIKLKSNNVYLWYIAIPCKNTPQYYQTVLNAGIERVNIAPSIATKLSNATSNLEKIEIYNANGLWYETIDLVVQDTPEQEVNTFLGHNIFFKHLKVEKDI</sequence>
<name>A0A964FE86_9CYAN</name>
<evidence type="ECO:0000313" key="2">
    <source>
        <dbReference type="Proteomes" id="UP000729733"/>
    </source>
</evidence>
<dbReference type="RefSeq" id="WP_229638870.1">
    <property type="nucleotide sequence ID" value="NZ_JADWDC010000004.1"/>
</dbReference>
<dbReference type="EMBL" id="JADWDC010000004">
    <property type="protein sequence ID" value="MCC0175871.1"/>
    <property type="molecule type" value="Genomic_DNA"/>
</dbReference>
<organism evidence="1 2">
    <name type="scientific">Waterburya agarophytonicola KI4</name>
    <dbReference type="NCBI Taxonomy" id="2874699"/>
    <lineage>
        <taxon>Bacteria</taxon>
        <taxon>Bacillati</taxon>
        <taxon>Cyanobacteriota</taxon>
        <taxon>Cyanophyceae</taxon>
        <taxon>Pleurocapsales</taxon>
        <taxon>Hyellaceae</taxon>
        <taxon>Waterburya</taxon>
        <taxon>Waterburya agarophytonicola</taxon>
    </lineage>
</organism>
<dbReference type="Proteomes" id="UP000729733">
    <property type="component" value="Unassembled WGS sequence"/>
</dbReference>
<accession>A0A964FE86</accession>
<protein>
    <submittedName>
        <fullName evidence="1">DUF928 domain-containing protein</fullName>
    </submittedName>
</protein>
<dbReference type="InterPro" id="IPR010328">
    <property type="entry name" value="DUF928"/>
</dbReference>
<keyword evidence="2" id="KW-1185">Reference proteome</keyword>
<evidence type="ECO:0000313" key="1">
    <source>
        <dbReference type="EMBL" id="MCC0175871.1"/>
    </source>
</evidence>
<reference evidence="1" key="1">
    <citation type="journal article" date="2021" name="Antonie Van Leeuwenhoek">
        <title>Draft genome and description of Waterburya agarophytonicola gen. nov. sp. nov. (Pleurocapsales, Cyanobacteria): a seaweed symbiont.</title>
        <authorList>
            <person name="Bonthond G."/>
            <person name="Shalygin S."/>
            <person name="Bayer T."/>
            <person name="Weinberger F."/>
        </authorList>
    </citation>
    <scope>NUCLEOTIDE SEQUENCE</scope>
    <source>
        <strain evidence="1">KI4</strain>
    </source>
</reference>
<dbReference type="Pfam" id="PF06051">
    <property type="entry name" value="DUF928"/>
    <property type="match status" value="1"/>
</dbReference>
<dbReference type="AlphaFoldDB" id="A0A964FE86"/>
<gene>
    <name evidence="1" type="ORF">I4641_02595</name>
</gene>
<proteinExistence type="predicted"/>